<sequence length="59" mass="6527">MSFLLFTDPPWRQKSQFAQTKPSFAASGHPNGTFRLAADNESPTETLMFNSSFGLLSSE</sequence>
<name>A0ABP9FIG4_9GAMM</name>
<protein>
    <submittedName>
        <fullName evidence="1">Uncharacterized protein</fullName>
    </submittedName>
</protein>
<gene>
    <name evidence="1" type="ORF">GCM10023333_41630</name>
</gene>
<dbReference type="EMBL" id="BAABJZ010000106">
    <property type="protein sequence ID" value="GAA4903143.1"/>
    <property type="molecule type" value="Genomic_DNA"/>
</dbReference>
<keyword evidence="2" id="KW-1185">Reference proteome</keyword>
<proteinExistence type="predicted"/>
<organism evidence="1 2">
    <name type="scientific">Ferrimonas pelagia</name>
    <dbReference type="NCBI Taxonomy" id="1177826"/>
    <lineage>
        <taxon>Bacteria</taxon>
        <taxon>Pseudomonadati</taxon>
        <taxon>Pseudomonadota</taxon>
        <taxon>Gammaproteobacteria</taxon>
        <taxon>Alteromonadales</taxon>
        <taxon>Ferrimonadaceae</taxon>
        <taxon>Ferrimonas</taxon>
    </lineage>
</organism>
<reference evidence="2" key="1">
    <citation type="journal article" date="2019" name="Int. J. Syst. Evol. Microbiol.">
        <title>The Global Catalogue of Microorganisms (GCM) 10K type strain sequencing project: providing services to taxonomists for standard genome sequencing and annotation.</title>
        <authorList>
            <consortium name="The Broad Institute Genomics Platform"/>
            <consortium name="The Broad Institute Genome Sequencing Center for Infectious Disease"/>
            <person name="Wu L."/>
            <person name="Ma J."/>
        </authorList>
    </citation>
    <scope>NUCLEOTIDE SEQUENCE [LARGE SCALE GENOMIC DNA]</scope>
    <source>
        <strain evidence="2">JCM 18401</strain>
    </source>
</reference>
<evidence type="ECO:0000313" key="2">
    <source>
        <dbReference type="Proteomes" id="UP001499988"/>
    </source>
</evidence>
<evidence type="ECO:0000313" key="1">
    <source>
        <dbReference type="EMBL" id="GAA4903143.1"/>
    </source>
</evidence>
<dbReference type="Proteomes" id="UP001499988">
    <property type="component" value="Unassembled WGS sequence"/>
</dbReference>
<comment type="caution">
    <text evidence="1">The sequence shown here is derived from an EMBL/GenBank/DDBJ whole genome shotgun (WGS) entry which is preliminary data.</text>
</comment>
<accession>A0ABP9FIG4</accession>